<dbReference type="EnsemblPlants" id="PGSC0003DMT400093300">
    <property type="protein sequence ID" value="PGSC0003DMT400093300"/>
    <property type="gene ID" value="PGSC0003DMG400042871"/>
</dbReference>
<name>M1DRN2_SOLTU</name>
<dbReference type="AlphaFoldDB" id="M1DRN2"/>
<feature type="compositionally biased region" description="Basic and acidic residues" evidence="1">
    <location>
        <begin position="12"/>
        <end position="27"/>
    </location>
</feature>
<dbReference type="HOGENOM" id="CLU_1162827_0_0_1"/>
<accession>M1DRN2</accession>
<feature type="region of interest" description="Disordered" evidence="1">
    <location>
        <begin position="1"/>
        <end position="38"/>
    </location>
</feature>
<feature type="compositionally biased region" description="Acidic residues" evidence="1">
    <location>
        <begin position="142"/>
        <end position="154"/>
    </location>
</feature>
<evidence type="ECO:0000256" key="1">
    <source>
        <dbReference type="SAM" id="MobiDB-lite"/>
    </source>
</evidence>
<proteinExistence type="predicted"/>
<dbReference type="Proteomes" id="UP000011115">
    <property type="component" value="Unassembled WGS sequence"/>
</dbReference>
<sequence length="239" mass="26962">MCQNVTSDPMDVSERDTRSNHHARSGDDGPSSPNDFPFLNYDRSGFSTMDGINEENITFVQFPDAASRERHHDHRNTKFCYERGFHMLGLAKRAPAFHARMMEFGLGPLTEAPPTARFGWASTSESKRRKTDGASSNKAVVEENDEGGEDENADDTLPTESQPPLYGSRVEEDMAAIRRRLGSSYASASTPVPPSTSFEIEMLRRQLRQERKKGLERDRLLGRMWKAMKVIFSCVAPRE</sequence>
<reference evidence="2" key="2">
    <citation type="submission" date="2015-06" db="UniProtKB">
        <authorList>
            <consortium name="EnsemblPlants"/>
        </authorList>
    </citation>
    <scope>IDENTIFICATION</scope>
    <source>
        <strain evidence="2">DM1-3 516 R44</strain>
    </source>
</reference>
<dbReference type="Gramene" id="PGSC0003DMT400093300">
    <property type="protein sequence ID" value="PGSC0003DMT400093300"/>
    <property type="gene ID" value="PGSC0003DMG400042871"/>
</dbReference>
<reference evidence="3" key="1">
    <citation type="journal article" date="2011" name="Nature">
        <title>Genome sequence and analysis of the tuber crop potato.</title>
        <authorList>
            <consortium name="The Potato Genome Sequencing Consortium"/>
        </authorList>
    </citation>
    <scope>NUCLEOTIDE SEQUENCE [LARGE SCALE GENOMIC DNA]</scope>
    <source>
        <strain evidence="3">cv. DM1-3 516 R44</strain>
    </source>
</reference>
<protein>
    <submittedName>
        <fullName evidence="2">Uncharacterized protein</fullName>
    </submittedName>
</protein>
<dbReference type="InParanoid" id="M1DRN2"/>
<organism evidence="2 3">
    <name type="scientific">Solanum tuberosum</name>
    <name type="common">Potato</name>
    <dbReference type="NCBI Taxonomy" id="4113"/>
    <lineage>
        <taxon>Eukaryota</taxon>
        <taxon>Viridiplantae</taxon>
        <taxon>Streptophyta</taxon>
        <taxon>Embryophyta</taxon>
        <taxon>Tracheophyta</taxon>
        <taxon>Spermatophyta</taxon>
        <taxon>Magnoliopsida</taxon>
        <taxon>eudicotyledons</taxon>
        <taxon>Gunneridae</taxon>
        <taxon>Pentapetalae</taxon>
        <taxon>asterids</taxon>
        <taxon>lamiids</taxon>
        <taxon>Solanales</taxon>
        <taxon>Solanaceae</taxon>
        <taxon>Solanoideae</taxon>
        <taxon>Solaneae</taxon>
        <taxon>Solanum</taxon>
    </lineage>
</organism>
<keyword evidence="3" id="KW-1185">Reference proteome</keyword>
<evidence type="ECO:0000313" key="3">
    <source>
        <dbReference type="Proteomes" id="UP000011115"/>
    </source>
</evidence>
<feature type="region of interest" description="Disordered" evidence="1">
    <location>
        <begin position="112"/>
        <end position="169"/>
    </location>
</feature>
<dbReference type="PaxDb" id="4113-PGSC0003DMT400093300"/>
<evidence type="ECO:0000313" key="2">
    <source>
        <dbReference type="EnsemblPlants" id="PGSC0003DMT400093300"/>
    </source>
</evidence>